<dbReference type="Proteomes" id="UP000245699">
    <property type="component" value="Unassembled WGS sequence"/>
</dbReference>
<reference evidence="2 4" key="1">
    <citation type="journal article" date="2018" name="MBio">
        <title>Comparative Genomics Reveals the Core Gene Toolbox for the Fungus-Insect Symbiosis.</title>
        <authorList>
            <person name="Wang Y."/>
            <person name="Stata M."/>
            <person name="Wang W."/>
            <person name="Stajich J.E."/>
            <person name="White M.M."/>
            <person name="Moncalvo J.M."/>
        </authorList>
    </citation>
    <scope>NUCLEOTIDE SEQUENCE [LARGE SCALE GENOMIC DNA]</scope>
    <source>
        <strain evidence="2 4">AUS-77-4</strain>
    </source>
</reference>
<evidence type="ECO:0000256" key="1">
    <source>
        <dbReference type="SAM" id="SignalP"/>
    </source>
</evidence>
<dbReference type="EMBL" id="MBFT01000527">
    <property type="protein sequence ID" value="PVU89704.1"/>
    <property type="molecule type" value="Genomic_DNA"/>
</dbReference>
<feature type="chain" id="PRO_5033327915" description="SRCR domain-containing protein" evidence="1">
    <location>
        <begin position="17"/>
        <end position="117"/>
    </location>
</feature>
<evidence type="ECO:0008006" key="5">
    <source>
        <dbReference type="Google" id="ProtNLM"/>
    </source>
</evidence>
<keyword evidence="4" id="KW-1185">Reference proteome</keyword>
<feature type="signal peptide" evidence="1">
    <location>
        <begin position="1"/>
        <end position="16"/>
    </location>
</feature>
<accession>A0A2T9XY22</accession>
<comment type="caution">
    <text evidence="2">The sequence shown here is derived from an EMBL/GenBank/DDBJ whole genome shotgun (WGS) entry which is preliminary data.</text>
</comment>
<name>A0A2T9XY22_9FUNG</name>
<evidence type="ECO:0000313" key="4">
    <source>
        <dbReference type="Proteomes" id="UP000245699"/>
    </source>
</evidence>
<sequence>MGLILFYILFVVYANACFQYELSIVSKILMSDLTIRVVEDGVTKISFQDKRVESSRDNHECWGKENGIQACVYHHEQLLKITKPGTNIIERKLKMVSEHCDSEKYICKYDFSDEWDC</sequence>
<dbReference type="EMBL" id="MBFT01001187">
    <property type="protein sequence ID" value="PVU84960.1"/>
    <property type="molecule type" value="Genomic_DNA"/>
</dbReference>
<dbReference type="AlphaFoldDB" id="A0A2T9XY22"/>
<protein>
    <recommendedName>
        <fullName evidence="5">SRCR domain-containing protein</fullName>
    </recommendedName>
</protein>
<gene>
    <name evidence="3" type="ORF">BB559_004988</name>
    <name evidence="2" type="ORF">BB559_007281</name>
</gene>
<organism evidence="2 4">
    <name type="scientific">Furculomyces boomerangus</name>
    <dbReference type="NCBI Taxonomy" id="61424"/>
    <lineage>
        <taxon>Eukaryota</taxon>
        <taxon>Fungi</taxon>
        <taxon>Fungi incertae sedis</taxon>
        <taxon>Zoopagomycota</taxon>
        <taxon>Kickxellomycotina</taxon>
        <taxon>Harpellomycetes</taxon>
        <taxon>Harpellales</taxon>
        <taxon>Harpellaceae</taxon>
        <taxon>Furculomyces</taxon>
    </lineage>
</organism>
<evidence type="ECO:0000313" key="3">
    <source>
        <dbReference type="EMBL" id="PVU89704.1"/>
    </source>
</evidence>
<keyword evidence="1" id="KW-0732">Signal</keyword>
<proteinExistence type="predicted"/>
<evidence type="ECO:0000313" key="2">
    <source>
        <dbReference type="EMBL" id="PVU84960.1"/>
    </source>
</evidence>